<dbReference type="Pfam" id="PF03547">
    <property type="entry name" value="Mem_trans"/>
    <property type="match status" value="1"/>
</dbReference>
<dbReference type="RefSeq" id="WP_197970597.1">
    <property type="nucleotide sequence ID" value="NZ_LR778301.1"/>
</dbReference>
<evidence type="ECO:0000256" key="8">
    <source>
        <dbReference type="SAM" id="Phobius"/>
    </source>
</evidence>
<accession>A0A6S6Y326</accession>
<dbReference type="PANTHER" id="PTHR36838:SF1">
    <property type="entry name" value="SLR1864 PROTEIN"/>
    <property type="match status" value="1"/>
</dbReference>
<gene>
    <name evidence="9" type="ORF">DENOEST_2461</name>
</gene>
<evidence type="ECO:0000256" key="2">
    <source>
        <dbReference type="ARBA" id="ARBA00010145"/>
    </source>
</evidence>
<keyword evidence="4" id="KW-1003">Cell membrane</keyword>
<comment type="subcellular location">
    <subcellularLocation>
        <location evidence="1">Cell membrane</location>
        <topology evidence="1">Multi-pass membrane protein</topology>
    </subcellularLocation>
</comment>
<keyword evidence="3" id="KW-0813">Transport</keyword>
<organism evidence="9 10">
    <name type="scientific">Denitratisoma oestradiolicum</name>
    <dbReference type="NCBI Taxonomy" id="311182"/>
    <lineage>
        <taxon>Bacteria</taxon>
        <taxon>Pseudomonadati</taxon>
        <taxon>Pseudomonadota</taxon>
        <taxon>Betaproteobacteria</taxon>
        <taxon>Nitrosomonadales</taxon>
        <taxon>Sterolibacteriaceae</taxon>
        <taxon>Denitratisoma</taxon>
    </lineage>
</organism>
<dbReference type="GO" id="GO:0055085">
    <property type="term" value="P:transmembrane transport"/>
    <property type="evidence" value="ECO:0007669"/>
    <property type="project" value="InterPro"/>
</dbReference>
<sequence length="292" mass="31170">MDLALRILSILFPMFALVGIGYFYGRRHESDMSVANRLNMDVFVPALVFSALANKAFDLATYGNLALAMAIQMLGSGAVGWGVARLTGIQPLTLAPTAMVNNSINLGVPLAVLTFGPDILPLAVVLFVVSTTIHFSFGVWLLDHHAKLRGLWLKPVVLATMAGLAVGSMGMPMWEPLALSMKMLGDISIPLALFSLGVRLTEGALKGWRIGLVGAVTRPVAGMVLAWAAARGLGLDTRQSELLFLYGALPPAVMNYVFAERYHQEPDKVASIVLVGNMASVVFLPVALALVL</sequence>
<comment type="similarity">
    <text evidence="2">Belongs to the auxin efflux carrier (TC 2.A.69) family.</text>
</comment>
<feature type="transmembrane region" description="Helical" evidence="8">
    <location>
        <begin position="210"/>
        <end position="230"/>
    </location>
</feature>
<dbReference type="EMBL" id="LR778301">
    <property type="protein sequence ID" value="CAB1369626.1"/>
    <property type="molecule type" value="Genomic_DNA"/>
</dbReference>
<evidence type="ECO:0000256" key="6">
    <source>
        <dbReference type="ARBA" id="ARBA00022989"/>
    </source>
</evidence>
<dbReference type="AlphaFoldDB" id="A0A6S6Y326"/>
<evidence type="ECO:0000313" key="9">
    <source>
        <dbReference type="EMBL" id="CAB1369626.1"/>
    </source>
</evidence>
<feature type="transmembrane region" description="Helical" evidence="8">
    <location>
        <begin position="151"/>
        <end position="171"/>
    </location>
</feature>
<keyword evidence="6 8" id="KW-1133">Transmembrane helix</keyword>
<evidence type="ECO:0000256" key="1">
    <source>
        <dbReference type="ARBA" id="ARBA00004651"/>
    </source>
</evidence>
<reference evidence="9 10" key="1">
    <citation type="submission" date="2020-03" db="EMBL/GenBank/DDBJ databases">
        <authorList>
            <consortium name="Genoscope - CEA"/>
            <person name="William W."/>
        </authorList>
    </citation>
    <scope>NUCLEOTIDE SEQUENCE [LARGE SCALE GENOMIC DNA]</scope>
    <source>
        <strain evidence="10">DSM 16959</strain>
    </source>
</reference>
<evidence type="ECO:0000256" key="4">
    <source>
        <dbReference type="ARBA" id="ARBA00022475"/>
    </source>
</evidence>
<evidence type="ECO:0000256" key="5">
    <source>
        <dbReference type="ARBA" id="ARBA00022692"/>
    </source>
</evidence>
<feature type="transmembrane region" description="Helical" evidence="8">
    <location>
        <begin position="65"/>
        <end position="84"/>
    </location>
</feature>
<dbReference type="InterPro" id="IPR038770">
    <property type="entry name" value="Na+/solute_symporter_sf"/>
</dbReference>
<dbReference type="Gene3D" id="1.20.1530.20">
    <property type="match status" value="2"/>
</dbReference>
<name>A0A6S6Y326_9PROT</name>
<dbReference type="InterPro" id="IPR004776">
    <property type="entry name" value="Mem_transp_PIN-like"/>
</dbReference>
<evidence type="ECO:0000256" key="7">
    <source>
        <dbReference type="ARBA" id="ARBA00023136"/>
    </source>
</evidence>
<dbReference type="GO" id="GO:0005886">
    <property type="term" value="C:plasma membrane"/>
    <property type="evidence" value="ECO:0007669"/>
    <property type="project" value="UniProtKB-SubCell"/>
</dbReference>
<dbReference type="PANTHER" id="PTHR36838">
    <property type="entry name" value="AUXIN EFFLUX CARRIER FAMILY PROTEIN"/>
    <property type="match status" value="1"/>
</dbReference>
<feature type="transmembrane region" description="Helical" evidence="8">
    <location>
        <begin position="271"/>
        <end position="291"/>
    </location>
</feature>
<dbReference type="Proteomes" id="UP000515733">
    <property type="component" value="Chromosome"/>
</dbReference>
<evidence type="ECO:0000256" key="3">
    <source>
        <dbReference type="ARBA" id="ARBA00022448"/>
    </source>
</evidence>
<feature type="transmembrane region" description="Helical" evidence="8">
    <location>
        <begin position="6"/>
        <end position="25"/>
    </location>
</feature>
<evidence type="ECO:0000313" key="10">
    <source>
        <dbReference type="Proteomes" id="UP000515733"/>
    </source>
</evidence>
<feature type="transmembrane region" description="Helical" evidence="8">
    <location>
        <begin position="119"/>
        <end position="142"/>
    </location>
</feature>
<protein>
    <submittedName>
        <fullName evidence="9">Putative permease</fullName>
    </submittedName>
</protein>
<dbReference type="KEGG" id="doe:DENOEST_2461"/>
<feature type="transmembrane region" description="Helical" evidence="8">
    <location>
        <begin position="242"/>
        <end position="259"/>
    </location>
</feature>
<keyword evidence="7 8" id="KW-0472">Membrane</keyword>
<keyword evidence="5 8" id="KW-0812">Transmembrane</keyword>
<proteinExistence type="inferred from homology"/>
<keyword evidence="10" id="KW-1185">Reference proteome</keyword>